<dbReference type="EMBL" id="CAGKOT010000054">
    <property type="protein sequence ID" value="CAB5385733.1"/>
    <property type="molecule type" value="Genomic_DNA"/>
</dbReference>
<dbReference type="VEuPathDB" id="FungiDB:RhiirA1_504521"/>
<name>A0A2I1FIQ2_9GLOM</name>
<dbReference type="Proteomes" id="UP000684084">
    <property type="component" value="Unassembled WGS sequence"/>
</dbReference>
<reference evidence="2" key="1">
    <citation type="submission" date="2020-05" db="EMBL/GenBank/DDBJ databases">
        <authorList>
            <person name="Rincon C."/>
            <person name="Sanders R I."/>
            <person name="Robbins C."/>
            <person name="Chaturvedi A."/>
        </authorList>
    </citation>
    <scope>NUCLEOTIDE SEQUENCE</scope>
    <source>
        <strain evidence="2">CHB12</strain>
    </source>
</reference>
<protein>
    <submittedName>
        <fullName evidence="2">Uncharacterized protein</fullName>
    </submittedName>
</protein>
<dbReference type="EMBL" id="CAGKOT010000003">
    <property type="protein sequence ID" value="CAB5321372.1"/>
    <property type="molecule type" value="Genomic_DNA"/>
</dbReference>
<comment type="caution">
    <text evidence="2">The sequence shown here is derived from an EMBL/GenBank/DDBJ whole genome shotgun (WGS) entry which is preliminary data.</text>
</comment>
<evidence type="ECO:0000313" key="3">
    <source>
        <dbReference type="EMBL" id="CAB5385733.1"/>
    </source>
</evidence>
<dbReference type="OrthoDB" id="2309379at2759"/>
<dbReference type="SUPFAM" id="SSF53098">
    <property type="entry name" value="Ribonuclease H-like"/>
    <property type="match status" value="1"/>
</dbReference>
<feature type="compositionally biased region" description="Basic residues" evidence="1">
    <location>
        <begin position="1"/>
        <end position="11"/>
    </location>
</feature>
<accession>A0A2I1FIQ2</accession>
<gene>
    <name evidence="3" type="ORF">CHRIB12_LOCUS19396</name>
    <name evidence="2" type="ORF">CHRIB12_LOCUS2229</name>
</gene>
<proteinExistence type="predicted"/>
<feature type="region of interest" description="Disordered" evidence="1">
    <location>
        <begin position="1"/>
        <end position="22"/>
    </location>
</feature>
<evidence type="ECO:0000313" key="2">
    <source>
        <dbReference type="EMBL" id="CAB5321372.1"/>
    </source>
</evidence>
<evidence type="ECO:0000256" key="1">
    <source>
        <dbReference type="SAM" id="MobiDB-lite"/>
    </source>
</evidence>
<evidence type="ECO:0000313" key="4">
    <source>
        <dbReference type="Proteomes" id="UP000684084"/>
    </source>
</evidence>
<dbReference type="VEuPathDB" id="FungiDB:RhiirFUN_003846"/>
<dbReference type="AlphaFoldDB" id="A0A2I1FIQ2"/>
<dbReference type="VEuPathDB" id="FungiDB:FUN_003429"/>
<organism evidence="2 4">
    <name type="scientific">Rhizophagus irregularis</name>
    <dbReference type="NCBI Taxonomy" id="588596"/>
    <lineage>
        <taxon>Eukaryota</taxon>
        <taxon>Fungi</taxon>
        <taxon>Fungi incertae sedis</taxon>
        <taxon>Mucoromycota</taxon>
        <taxon>Glomeromycotina</taxon>
        <taxon>Glomeromycetes</taxon>
        <taxon>Glomerales</taxon>
        <taxon>Glomeraceae</taxon>
        <taxon>Rhizophagus</taxon>
    </lineage>
</organism>
<sequence length="828" mass="96567">MPKVSKRKSQSRKANQVSVNTRRISQREKRILEIKQALIRMNDDEFLLIYQNIIQPTNDKKVIRHTRRKKLIDTIEKLPDDQLKSAVHLLNTMRYSKGPNQGNLLSPFLQDKALDFVNSSLYRAGQSSSSLIQSNKALQKQVTKLKHSNTKKNHKVRQLIGSLSQYKRKRHQYISKVRATARRPLLVDSQTLKESIKAMIMKNKSQYTNEFINIATQISQVGQISFRSTVQATQLILGFLTGESSPLSKQSIIRWNKEISEMHVNEIFNQSNTFKFYSFGIMADESTRGQQKIFVLCIIFWNNRTNTPDFRLLEMKNLDRCTGNSVAQAIYSTFEHFKIKFHQCLTFVSDNTNYMSGKTGGAVALFNKLTGAESYRIPCSLHVVHIIMNNFEEVCFGKLPGVSGFSQKKLPANLLYLTWELHDGYSKSNKETPMGINSDHIRLLYQERIQYKLPKYQQPIRSRWLYELTCAEQYLEHREAHIQFVNWFLPCLKSRKNTPKTYIKKWELFEAWLHDPFLNIQIKVLIRFGKDFYRPFAKFVTGYDPNIQDLIPNLSDITTFSGRRSHQMSDFVARTTMQLKNIVENPCHFFENELLEGTDLLNNDQFNELITKIELGAQKALELHQKWLNCWLHLPLSVCQLGGKHGREFARSFICITLNIPWSSPPSLRELCYAKFIEADVSSEGINDFGLSEALEDIDFKAEFLQFINEANKNLYDFPKIFEFIKYRIWYIVIHQQQVEGLFNKWDLKTHQNMTNSLQQSKLQLATTPLTEIKCSSFDLTKFRAKKRQALNEITSLYNQSSNEESVNKDQNLEQKANMLFEKLFDRK</sequence>
<dbReference type="InterPro" id="IPR012337">
    <property type="entry name" value="RNaseH-like_sf"/>
</dbReference>
<feature type="compositionally biased region" description="Polar residues" evidence="1">
    <location>
        <begin position="12"/>
        <end position="22"/>
    </location>
</feature>